<dbReference type="EMBL" id="SGPL01000062">
    <property type="protein sequence ID" value="THH18859.1"/>
    <property type="molecule type" value="Genomic_DNA"/>
</dbReference>
<organism evidence="10 11">
    <name type="scientific">Bondarzewia mesenterica</name>
    <dbReference type="NCBI Taxonomy" id="1095465"/>
    <lineage>
        <taxon>Eukaryota</taxon>
        <taxon>Fungi</taxon>
        <taxon>Dikarya</taxon>
        <taxon>Basidiomycota</taxon>
        <taxon>Agaricomycotina</taxon>
        <taxon>Agaricomycetes</taxon>
        <taxon>Russulales</taxon>
        <taxon>Bondarzewiaceae</taxon>
        <taxon>Bondarzewia</taxon>
    </lineage>
</organism>
<sequence>MVDDQRTVSLSSTSTKSFNRFKLAPLNVSKFTLDDTDSLYSPSEKSASFDESEDNDSNIVAAGRLSEEVYSSNLPWWRAAVRSKLVRCVEWESGVLARVQERVRTPWLDAYFVYTSTLGTHTFFMCFIPAFFFFGYDELGRGLVYALGLGVYSASFLKDLACSPRPYAPPVTRLTIGLHHLEYGFPSTHTTNGVSMALFLLAHAHSLLSSETIGPQAFAACTSLLIFYVFSIVGGRLYTGMHGFVDCAVGFTLGTAIWAVQWAVMPAVERWIVSSGWRGPPVTIALCLLSVNQHPQPVDDCPCFEDAIAFISVMLGVLLGKWFSSLYPMFDVSTFVPLAYSPLSDFTSIATFFGMSLVKLSTGILTIFAFRLLAKPFLHAVLPPLFRCLAKSVRLPNRRHYTPATEYVHGPHNDLRPIPSVMDLDMAVGEVGGDGEGVASARRDVRSSTVAIKRKGLGAGLKAGNGIGNEKIQAVYEGEKAVTFSEANEGGIDVSDVVKRYDAVGA</sequence>
<evidence type="ECO:0000259" key="9">
    <source>
        <dbReference type="Pfam" id="PF01569"/>
    </source>
</evidence>
<feature type="transmembrane region" description="Helical" evidence="8">
    <location>
        <begin position="111"/>
        <end position="136"/>
    </location>
</feature>
<feature type="transmembrane region" description="Helical" evidence="8">
    <location>
        <begin position="303"/>
        <end position="323"/>
    </location>
</feature>
<dbReference type="AlphaFoldDB" id="A0A4S4M1C7"/>
<comment type="similarity">
    <text evidence="7">Belongs to the type 2 lipid phosphate phosphatase family.</text>
</comment>
<evidence type="ECO:0000256" key="4">
    <source>
        <dbReference type="ARBA" id="ARBA00022824"/>
    </source>
</evidence>
<dbReference type="Pfam" id="PF01569">
    <property type="entry name" value="PAP2"/>
    <property type="match status" value="1"/>
</dbReference>
<comment type="subcellular location">
    <subcellularLocation>
        <location evidence="1">Endoplasmic reticulum membrane</location>
        <topology evidence="1">Multi-pass membrane protein</topology>
    </subcellularLocation>
</comment>
<gene>
    <name evidence="10" type="ORF">EW146_g2215</name>
</gene>
<evidence type="ECO:0000256" key="1">
    <source>
        <dbReference type="ARBA" id="ARBA00004477"/>
    </source>
</evidence>
<dbReference type="PANTHER" id="PTHR14969:SF28">
    <property type="entry name" value="DIHYDROSPHINGOSINE 1-PHOSPHATE PHOSPHATASE LCB3-RELATED"/>
    <property type="match status" value="1"/>
</dbReference>
<comment type="caution">
    <text evidence="10">The sequence shown here is derived from an EMBL/GenBank/DDBJ whole genome shotgun (WGS) entry which is preliminary data.</text>
</comment>
<feature type="transmembrane region" description="Helical" evidence="8">
    <location>
        <begin position="217"/>
        <end position="237"/>
    </location>
</feature>
<feature type="transmembrane region" description="Helical" evidence="8">
    <location>
        <begin position="244"/>
        <end position="265"/>
    </location>
</feature>
<dbReference type="OrthoDB" id="301434at2759"/>
<dbReference type="PANTHER" id="PTHR14969">
    <property type="entry name" value="SPHINGOSINE-1-PHOSPHATE PHOSPHOHYDROLASE"/>
    <property type="match status" value="1"/>
</dbReference>
<evidence type="ECO:0000313" key="11">
    <source>
        <dbReference type="Proteomes" id="UP000310158"/>
    </source>
</evidence>
<keyword evidence="11" id="KW-1185">Reference proteome</keyword>
<feature type="domain" description="Phosphatidic acid phosphatase type 2/haloperoxidase" evidence="9">
    <location>
        <begin position="143"/>
        <end position="266"/>
    </location>
</feature>
<evidence type="ECO:0000256" key="7">
    <source>
        <dbReference type="ARBA" id="ARBA00038324"/>
    </source>
</evidence>
<dbReference type="CDD" id="cd03388">
    <property type="entry name" value="PAP2_SPPase1"/>
    <property type="match status" value="1"/>
</dbReference>
<keyword evidence="3" id="KW-0378">Hydrolase</keyword>
<dbReference type="Proteomes" id="UP000310158">
    <property type="component" value="Unassembled WGS sequence"/>
</dbReference>
<evidence type="ECO:0000256" key="2">
    <source>
        <dbReference type="ARBA" id="ARBA00022692"/>
    </source>
</evidence>
<keyword evidence="2 8" id="KW-0812">Transmembrane</keyword>
<dbReference type="GO" id="GO:0005789">
    <property type="term" value="C:endoplasmic reticulum membrane"/>
    <property type="evidence" value="ECO:0007669"/>
    <property type="project" value="UniProtKB-SubCell"/>
</dbReference>
<name>A0A4S4M1C7_9AGAM</name>
<evidence type="ECO:0000256" key="3">
    <source>
        <dbReference type="ARBA" id="ARBA00022801"/>
    </source>
</evidence>
<dbReference type="Gene3D" id="1.20.144.10">
    <property type="entry name" value="Phosphatidic acid phosphatase type 2/haloperoxidase"/>
    <property type="match status" value="1"/>
</dbReference>
<feature type="transmembrane region" description="Helical" evidence="8">
    <location>
        <begin position="346"/>
        <end position="370"/>
    </location>
</feature>
<keyword evidence="4" id="KW-0256">Endoplasmic reticulum</keyword>
<dbReference type="GO" id="GO:0042392">
    <property type="term" value="F:sphingosine-1-phosphate phosphatase activity"/>
    <property type="evidence" value="ECO:0007669"/>
    <property type="project" value="TreeGrafter"/>
</dbReference>
<dbReference type="InterPro" id="IPR000326">
    <property type="entry name" value="PAP2/HPO"/>
</dbReference>
<evidence type="ECO:0000256" key="6">
    <source>
        <dbReference type="ARBA" id="ARBA00023136"/>
    </source>
</evidence>
<dbReference type="InterPro" id="IPR036938">
    <property type="entry name" value="PAP2/HPO_sf"/>
</dbReference>
<keyword evidence="6 8" id="KW-0472">Membrane</keyword>
<evidence type="ECO:0000313" key="10">
    <source>
        <dbReference type="EMBL" id="THH18859.1"/>
    </source>
</evidence>
<keyword evidence="5 8" id="KW-1133">Transmembrane helix</keyword>
<proteinExistence type="inferred from homology"/>
<accession>A0A4S4M1C7</accession>
<evidence type="ECO:0000256" key="5">
    <source>
        <dbReference type="ARBA" id="ARBA00022989"/>
    </source>
</evidence>
<reference evidence="10 11" key="1">
    <citation type="submission" date="2019-02" db="EMBL/GenBank/DDBJ databases">
        <title>Genome sequencing of the rare red list fungi Bondarzewia mesenterica.</title>
        <authorList>
            <person name="Buettner E."/>
            <person name="Kellner H."/>
        </authorList>
    </citation>
    <scope>NUCLEOTIDE SEQUENCE [LARGE SCALE GENOMIC DNA]</scope>
    <source>
        <strain evidence="10 11">DSM 108281</strain>
    </source>
</reference>
<protein>
    <recommendedName>
        <fullName evidence="9">Phosphatidic acid phosphatase type 2/haloperoxidase domain-containing protein</fullName>
    </recommendedName>
</protein>
<dbReference type="SUPFAM" id="SSF48317">
    <property type="entry name" value="Acid phosphatase/Vanadium-dependent haloperoxidase"/>
    <property type="match status" value="1"/>
</dbReference>
<evidence type="ECO:0000256" key="8">
    <source>
        <dbReference type="SAM" id="Phobius"/>
    </source>
</evidence>